<gene>
    <name evidence="2" type="ORF">X777_10464</name>
</gene>
<dbReference type="AlphaFoldDB" id="A0A026W5E0"/>
<name>A0A026W5E0_OOCBI</name>
<protein>
    <submittedName>
        <fullName evidence="2">Uncharacterized protein</fullName>
    </submittedName>
</protein>
<accession>A0A026W5E0</accession>
<dbReference type="Proteomes" id="UP000053097">
    <property type="component" value="Unassembled WGS sequence"/>
</dbReference>
<dbReference type="EMBL" id="KK107436">
    <property type="protein sequence ID" value="EZA50831.1"/>
    <property type="molecule type" value="Genomic_DNA"/>
</dbReference>
<sequence>MLSGQLAINRGAEPSGPLIAPGKKAVAEVERPSEREEVQGAYASRRGYPSHASFTPDFLREILANRCPKSSPDSRRDQEIPMPRQAESLNP</sequence>
<evidence type="ECO:0000313" key="2">
    <source>
        <dbReference type="EMBL" id="EZA50831.1"/>
    </source>
</evidence>
<proteinExistence type="predicted"/>
<reference evidence="2 3" key="1">
    <citation type="journal article" date="2014" name="Curr. Biol.">
        <title>The genome of the clonal raider ant Cerapachys biroi.</title>
        <authorList>
            <person name="Oxley P.R."/>
            <person name="Ji L."/>
            <person name="Fetter-Pruneda I."/>
            <person name="McKenzie S.K."/>
            <person name="Li C."/>
            <person name="Hu H."/>
            <person name="Zhang G."/>
            <person name="Kronauer D.J."/>
        </authorList>
    </citation>
    <scope>NUCLEOTIDE SEQUENCE [LARGE SCALE GENOMIC DNA]</scope>
</reference>
<evidence type="ECO:0000256" key="1">
    <source>
        <dbReference type="SAM" id="MobiDB-lite"/>
    </source>
</evidence>
<feature type="region of interest" description="Disordered" evidence="1">
    <location>
        <begin position="1"/>
        <end position="33"/>
    </location>
</feature>
<organism evidence="2 3">
    <name type="scientific">Ooceraea biroi</name>
    <name type="common">Clonal raider ant</name>
    <name type="synonym">Cerapachys biroi</name>
    <dbReference type="NCBI Taxonomy" id="2015173"/>
    <lineage>
        <taxon>Eukaryota</taxon>
        <taxon>Metazoa</taxon>
        <taxon>Ecdysozoa</taxon>
        <taxon>Arthropoda</taxon>
        <taxon>Hexapoda</taxon>
        <taxon>Insecta</taxon>
        <taxon>Pterygota</taxon>
        <taxon>Neoptera</taxon>
        <taxon>Endopterygota</taxon>
        <taxon>Hymenoptera</taxon>
        <taxon>Apocrita</taxon>
        <taxon>Aculeata</taxon>
        <taxon>Formicoidea</taxon>
        <taxon>Formicidae</taxon>
        <taxon>Dorylinae</taxon>
        <taxon>Ooceraea</taxon>
    </lineage>
</organism>
<feature type="region of interest" description="Disordered" evidence="1">
    <location>
        <begin position="66"/>
        <end position="91"/>
    </location>
</feature>
<keyword evidence="3" id="KW-1185">Reference proteome</keyword>
<evidence type="ECO:0000313" key="3">
    <source>
        <dbReference type="Proteomes" id="UP000053097"/>
    </source>
</evidence>